<gene>
    <name evidence="1" type="ORF">H2LOC_013730</name>
</gene>
<dbReference type="Proteomes" id="UP000309061">
    <property type="component" value="Chromosome"/>
</dbReference>
<evidence type="ECO:0000313" key="1">
    <source>
        <dbReference type="EMBL" id="QGM46668.1"/>
    </source>
</evidence>
<dbReference type="RefSeq" id="WP_136496892.1">
    <property type="nucleotide sequence ID" value="NZ_CP046052.1"/>
</dbReference>
<proteinExistence type="predicted"/>
<dbReference type="KEGG" id="mhey:H2LOC_013730"/>
<name>A0A6B8KJB8_9HYPH</name>
<dbReference type="AlphaFoldDB" id="A0A6B8KJB8"/>
<dbReference type="EMBL" id="CP046052">
    <property type="protein sequence ID" value="QGM46668.1"/>
    <property type="molecule type" value="Genomic_DNA"/>
</dbReference>
<sequence length="72" mass="8779">MTKELNLIFDYSAEEKTYDVYDADTEDFLFNRPTLQEAYDEARDECERRGVTMGDYRDLRNRDPSEWNEIRR</sequence>
<organism evidence="1 2">
    <name type="scientific">Methylocystis heyeri</name>
    <dbReference type="NCBI Taxonomy" id="391905"/>
    <lineage>
        <taxon>Bacteria</taxon>
        <taxon>Pseudomonadati</taxon>
        <taxon>Pseudomonadota</taxon>
        <taxon>Alphaproteobacteria</taxon>
        <taxon>Hyphomicrobiales</taxon>
        <taxon>Methylocystaceae</taxon>
        <taxon>Methylocystis</taxon>
    </lineage>
</organism>
<keyword evidence="2" id="KW-1185">Reference proteome</keyword>
<accession>A0A6B8KJB8</accession>
<evidence type="ECO:0000313" key="2">
    <source>
        <dbReference type="Proteomes" id="UP000309061"/>
    </source>
</evidence>
<reference evidence="1 2" key="1">
    <citation type="submission" date="2019-11" db="EMBL/GenBank/DDBJ databases">
        <title>The genome sequence of Methylocystis heyeri.</title>
        <authorList>
            <person name="Oshkin I.Y."/>
            <person name="Miroshnikov K."/>
            <person name="Dedysh S.N."/>
        </authorList>
    </citation>
    <scope>NUCLEOTIDE SEQUENCE [LARGE SCALE GENOMIC DNA]</scope>
    <source>
        <strain evidence="1 2">H2</strain>
    </source>
</reference>
<protein>
    <submittedName>
        <fullName evidence="1">Uncharacterized protein</fullName>
    </submittedName>
</protein>